<keyword evidence="2" id="KW-0472">Membrane</keyword>
<evidence type="ECO:0000313" key="3">
    <source>
        <dbReference type="EMBL" id="EFA84355.1"/>
    </source>
</evidence>
<feature type="compositionally biased region" description="Low complexity" evidence="1">
    <location>
        <begin position="539"/>
        <end position="553"/>
    </location>
</feature>
<proteinExistence type="predicted"/>
<keyword evidence="4" id="KW-1185">Reference proteome</keyword>
<feature type="region of interest" description="Disordered" evidence="1">
    <location>
        <begin position="146"/>
        <end position="185"/>
    </location>
</feature>
<name>D3B4V7_HETP5</name>
<dbReference type="EMBL" id="ADBJ01000010">
    <property type="protein sequence ID" value="EFA84355.1"/>
    <property type="molecule type" value="Genomic_DNA"/>
</dbReference>
<sequence length="687" mass="78109">MSNHSKTTFIFKLSKADSCVAVPKFDGGSTDSSRPLVLLLGWVGVPPDDVAIATAGVAVSTVCMDVLLDARVKEDDSLILSKCFTESEHVAHYRKYPVQYTHQIDLLLDNIEHNNNNNNQKSSKLSIIVVNAGNVKNKVKSEIYSHHPDLINKQQKPTTNINSNSNKNNNKKNVNSNNNNKNNNIKIDSSICKNFPDLCSNDNDEESSPTNINTNTNNNIKERNQQNKDNKKDNNIDIKEDDYYDDNSNKDRDRIVNNVVIVGITLFMIMYSTISNLDVKNQENRSMDEKQVEMRAMPDEQQLIRTDLEDYLRQNEFLCIESELKLLYNAQQSSSSSSSSSPDDEITKRSRTVLALYHQGRNIQDRVNDYLYNSDNQIDQHQLQTDYIQFKQSSSEFKDELGDEFDSLEKSIKLASEENKIIGEIKKLIELGSDMNNDDIQESGKLLDTIDSKGLGSKTLRLSIDLKNLVRKNEKRYQEQTLLLEQLEQHQQQYQQQQLENSNNVKEENCSNDNEKSTIIVNTTNTNKTDNEDDDIEYISSNNSNNISNSYNNNRKKRYSQSNLSPEISSCNGVWYLSGLFDLHHGQYDRVATLIATLLSDATANTVAAQPIANHRSQSTLLYGVVVVCHCNHRIPHLPTQSEWLSNDDSANRRNMPVQRYHTTLYCIAIPPYHRQSCSPGSVVVEI</sequence>
<feature type="compositionally biased region" description="Low complexity" evidence="1">
    <location>
        <begin position="160"/>
        <end position="185"/>
    </location>
</feature>
<reference evidence="3 4" key="1">
    <citation type="journal article" date="2011" name="Genome Res.">
        <title>Phylogeny-wide analysis of social amoeba genomes highlights ancient origins for complex intercellular communication.</title>
        <authorList>
            <person name="Heidel A.J."/>
            <person name="Lawal H.M."/>
            <person name="Felder M."/>
            <person name="Schilde C."/>
            <person name="Helps N.R."/>
            <person name="Tunggal B."/>
            <person name="Rivero F."/>
            <person name="John U."/>
            <person name="Schleicher M."/>
            <person name="Eichinger L."/>
            <person name="Platzer M."/>
            <person name="Noegel A.A."/>
            <person name="Schaap P."/>
            <person name="Gloeckner G."/>
        </authorList>
    </citation>
    <scope>NUCLEOTIDE SEQUENCE [LARGE SCALE GENOMIC DNA]</scope>
    <source>
        <strain evidence="4">ATCC 26659 / Pp 5 / PN500</strain>
    </source>
</reference>
<evidence type="ECO:0000256" key="1">
    <source>
        <dbReference type="SAM" id="MobiDB-lite"/>
    </source>
</evidence>
<keyword evidence="2" id="KW-1133">Transmembrane helix</keyword>
<feature type="compositionally biased region" description="Low complexity" evidence="1">
    <location>
        <begin position="210"/>
        <end position="219"/>
    </location>
</feature>
<dbReference type="RefSeq" id="XP_020436470.1">
    <property type="nucleotide sequence ID" value="XM_020574398.1"/>
</dbReference>
<feature type="compositionally biased region" description="Basic and acidic residues" evidence="1">
    <location>
        <begin position="220"/>
        <end position="238"/>
    </location>
</feature>
<feature type="region of interest" description="Disordered" evidence="1">
    <location>
        <begin position="494"/>
        <end position="558"/>
    </location>
</feature>
<dbReference type="InParanoid" id="D3B4V7"/>
<protein>
    <submittedName>
        <fullName evidence="3">Uncharacterized protein</fullName>
    </submittedName>
</protein>
<feature type="compositionally biased region" description="Basic and acidic residues" evidence="1">
    <location>
        <begin position="505"/>
        <end position="516"/>
    </location>
</feature>
<comment type="caution">
    <text evidence="3">The sequence shown here is derived from an EMBL/GenBank/DDBJ whole genome shotgun (WGS) entry which is preliminary data.</text>
</comment>
<organism evidence="3 4">
    <name type="scientific">Heterostelium pallidum (strain ATCC 26659 / Pp 5 / PN500)</name>
    <name type="common">Cellular slime mold</name>
    <name type="synonym">Polysphondylium pallidum</name>
    <dbReference type="NCBI Taxonomy" id="670386"/>
    <lineage>
        <taxon>Eukaryota</taxon>
        <taxon>Amoebozoa</taxon>
        <taxon>Evosea</taxon>
        <taxon>Eumycetozoa</taxon>
        <taxon>Dictyostelia</taxon>
        <taxon>Acytosteliales</taxon>
        <taxon>Acytosteliaceae</taxon>
        <taxon>Heterostelium</taxon>
    </lineage>
</organism>
<keyword evidence="2" id="KW-0812">Transmembrane</keyword>
<dbReference type="GeneID" id="31358954"/>
<gene>
    <name evidence="3" type="ORF">PPL_03433</name>
</gene>
<evidence type="ECO:0000256" key="2">
    <source>
        <dbReference type="SAM" id="Phobius"/>
    </source>
</evidence>
<feature type="transmembrane region" description="Helical" evidence="2">
    <location>
        <begin position="255"/>
        <end position="274"/>
    </location>
</feature>
<feature type="region of interest" description="Disordered" evidence="1">
    <location>
        <begin position="202"/>
        <end position="250"/>
    </location>
</feature>
<evidence type="ECO:0000313" key="4">
    <source>
        <dbReference type="Proteomes" id="UP000001396"/>
    </source>
</evidence>
<accession>D3B4V7</accession>
<dbReference type="AlphaFoldDB" id="D3B4V7"/>
<dbReference type="Proteomes" id="UP000001396">
    <property type="component" value="Unassembled WGS sequence"/>
</dbReference>